<dbReference type="Proteomes" id="UP000198670">
    <property type="component" value="Unassembled WGS sequence"/>
</dbReference>
<name>A0A1I3K9G4_9SPHI</name>
<sequence>MYQTSFVFLHEGDKTMNTKLTLTIEQSVIEKAKKFAKKNERSLSDLIENYLKALTDDEIAIEDELSPTVKSLRGSFKLPKNFNYKRELTDRLSEKYL</sequence>
<evidence type="ECO:0000313" key="3">
    <source>
        <dbReference type="Proteomes" id="UP000198670"/>
    </source>
</evidence>
<dbReference type="InterPro" id="IPR000082">
    <property type="entry name" value="SEA_dom"/>
</dbReference>
<evidence type="ECO:0000313" key="2">
    <source>
        <dbReference type="EMBL" id="SFI69097.1"/>
    </source>
</evidence>
<dbReference type="InterPro" id="IPR045944">
    <property type="entry name" value="DUF6364"/>
</dbReference>
<dbReference type="STRING" id="1477437.SAMN05444682_105130"/>
<dbReference type="PROSITE" id="PS50024">
    <property type="entry name" value="SEA"/>
    <property type="match status" value="1"/>
</dbReference>
<evidence type="ECO:0000259" key="1">
    <source>
        <dbReference type="PROSITE" id="PS50024"/>
    </source>
</evidence>
<organism evidence="2 3">
    <name type="scientific">Parapedobacter indicus</name>
    <dbReference type="NCBI Taxonomy" id="1477437"/>
    <lineage>
        <taxon>Bacteria</taxon>
        <taxon>Pseudomonadati</taxon>
        <taxon>Bacteroidota</taxon>
        <taxon>Sphingobacteriia</taxon>
        <taxon>Sphingobacteriales</taxon>
        <taxon>Sphingobacteriaceae</taxon>
        <taxon>Parapedobacter</taxon>
    </lineage>
</organism>
<feature type="domain" description="SEA" evidence="1">
    <location>
        <begin position="68"/>
        <end position="97"/>
    </location>
</feature>
<accession>A0A1I3K9G4</accession>
<reference evidence="2 3" key="1">
    <citation type="submission" date="2016-10" db="EMBL/GenBank/DDBJ databases">
        <authorList>
            <person name="de Groot N.N."/>
        </authorList>
    </citation>
    <scope>NUCLEOTIDE SEQUENCE [LARGE SCALE GENOMIC DNA]</scope>
    <source>
        <strain evidence="2 3">RK1</strain>
    </source>
</reference>
<dbReference type="EMBL" id="FOQO01000005">
    <property type="protein sequence ID" value="SFI69097.1"/>
    <property type="molecule type" value="Genomic_DNA"/>
</dbReference>
<protein>
    <recommendedName>
        <fullName evidence="1">SEA domain-containing protein</fullName>
    </recommendedName>
</protein>
<dbReference type="AlphaFoldDB" id="A0A1I3K9G4"/>
<dbReference type="Pfam" id="PF19891">
    <property type="entry name" value="DUF6364"/>
    <property type="match status" value="1"/>
</dbReference>
<proteinExistence type="predicted"/>
<gene>
    <name evidence="2" type="ORF">SAMN05444682_105130</name>
</gene>
<keyword evidence="3" id="KW-1185">Reference proteome</keyword>